<evidence type="ECO:0000259" key="1">
    <source>
        <dbReference type="Pfam" id="PF01610"/>
    </source>
</evidence>
<name>A0A5R9BZN0_9LACO</name>
<evidence type="ECO:0000313" key="3">
    <source>
        <dbReference type="Proteomes" id="UP000305541"/>
    </source>
</evidence>
<reference evidence="2 3" key="1">
    <citation type="submission" date="2019-05" db="EMBL/GenBank/DDBJ databases">
        <title>The metagenome of a microbial culture collection derived from dairy environment covers the genomic content of the human microbiome.</title>
        <authorList>
            <person name="Roder T."/>
            <person name="Wuthrich D."/>
            <person name="Sattari Z."/>
            <person name="Von Ah U."/>
            <person name="Bar C."/>
            <person name="Ronchi F."/>
            <person name="Macpherson A.J."/>
            <person name="Ganal-Vonarburg S.C."/>
            <person name="Bruggmann R."/>
            <person name="Vergeres G."/>
        </authorList>
    </citation>
    <scope>NUCLEOTIDE SEQUENCE [LARGE SCALE GENOMIC DNA]</scope>
    <source>
        <strain evidence="2 3">FAM 18815</strain>
    </source>
</reference>
<feature type="domain" description="Transposase IS204/IS1001/IS1096/IS1165 DDE" evidence="1">
    <location>
        <begin position="198"/>
        <end position="445"/>
    </location>
</feature>
<dbReference type="PANTHER" id="PTHR33498:SF1">
    <property type="entry name" value="TRANSPOSASE FOR INSERTION SEQUENCE ELEMENT IS1557"/>
    <property type="match status" value="1"/>
</dbReference>
<comment type="caution">
    <text evidence="2">The sequence shown here is derived from an EMBL/GenBank/DDBJ whole genome shotgun (WGS) entry which is preliminary data.</text>
</comment>
<dbReference type="AlphaFoldDB" id="A0A5R9BZN0"/>
<protein>
    <submittedName>
        <fullName evidence="2">ISL3 family transposase</fullName>
    </submittedName>
</protein>
<dbReference type="NCBIfam" id="NF033550">
    <property type="entry name" value="transpos_ISL3"/>
    <property type="match status" value="1"/>
</dbReference>
<proteinExistence type="predicted"/>
<accession>A0A5R9BZN0</accession>
<dbReference type="EMBL" id="VBTH01000001">
    <property type="protein sequence ID" value="TLQ05820.1"/>
    <property type="molecule type" value="Genomic_DNA"/>
</dbReference>
<feature type="non-terminal residue" evidence="2">
    <location>
        <position position="1"/>
    </location>
</feature>
<dbReference type="Proteomes" id="UP000305541">
    <property type="component" value="Unassembled WGS sequence"/>
</dbReference>
<dbReference type="PANTHER" id="PTHR33498">
    <property type="entry name" value="TRANSPOSASE FOR INSERTION SEQUENCE ELEMENT IS1557"/>
    <property type="match status" value="1"/>
</dbReference>
<dbReference type="InterPro" id="IPR002560">
    <property type="entry name" value="Transposase_DDE"/>
</dbReference>
<dbReference type="RefSeq" id="WP_138473679.1">
    <property type="nucleotide sequence ID" value="NZ_VBTH01000001.1"/>
</dbReference>
<dbReference type="InterPro" id="IPR047951">
    <property type="entry name" value="Transpos_ISL3"/>
</dbReference>
<gene>
    <name evidence="2" type="ORF">FEZ51_01165</name>
</gene>
<sequence length="450" mass="53175">NSIAPFLFWTKQKGHRPFCYNEFTTKALKRGKTMSHNDCTRRSLGITDNNIIFDDANSNHYEYIKGNKCLVYDGYLNYRVDRCPNCGFENDLVKNGVKRCLTYIPSNNGWIIYLRLTKQRWLCHRCRSSFSCHTSCVSPNRSISVNTRKMVLKYAKRDLSMTEIGRLTNISPTSVSRIIKETVGEHRYRFQDQLPENLCIDEFRSVQQAMSFIVLDADSHKLVELLSDRRLATIKDYFLSYSLENRLRVRTVTMDLNANYQNIIHMIFPKAKIIIDRFHIVQMLGRNIDRERLNTLTQIEDKRSRTYRILKSQWRIYKKSADKLITNERIYRIHNREFLTDYEILDIGLSCSTRFKATWETYQALLTAIHTQDFVSFKRTIDDYIPLKTDLDVTINTIKLNLKHIENSINYKYSNGPIEGTIRKIKQIKRTGYGYRNMLSLFTRIRLEFA</sequence>
<organism evidence="2 3">
    <name type="scientific">Pediococcus stilesii</name>
    <dbReference type="NCBI Taxonomy" id="331679"/>
    <lineage>
        <taxon>Bacteria</taxon>
        <taxon>Bacillati</taxon>
        <taxon>Bacillota</taxon>
        <taxon>Bacilli</taxon>
        <taxon>Lactobacillales</taxon>
        <taxon>Lactobacillaceae</taxon>
        <taxon>Pediococcus</taxon>
    </lineage>
</organism>
<evidence type="ECO:0000313" key="2">
    <source>
        <dbReference type="EMBL" id="TLQ05820.1"/>
    </source>
</evidence>
<dbReference type="OrthoDB" id="2246492at2"/>
<dbReference type="Pfam" id="PF01610">
    <property type="entry name" value="DDE_Tnp_ISL3"/>
    <property type="match status" value="1"/>
</dbReference>